<name>A0A7H0ISX2_9ACTN</name>
<keyword evidence="4" id="KW-1185">Reference proteome</keyword>
<evidence type="ECO:0000259" key="2">
    <source>
        <dbReference type="Pfam" id="PF13399"/>
    </source>
</evidence>
<dbReference type="AlphaFoldDB" id="A0A7H0ISX2"/>
<dbReference type="InterPro" id="IPR027381">
    <property type="entry name" value="LytR/CpsA/Psr_C"/>
</dbReference>
<gene>
    <name evidence="3" type="ORF">IAG44_21555</name>
</gene>
<dbReference type="Gene3D" id="3.30.70.2390">
    <property type="match status" value="1"/>
</dbReference>
<proteinExistence type="predicted"/>
<organism evidence="3 4">
    <name type="scientific">Streptomyces roseirectus</name>
    <dbReference type="NCBI Taxonomy" id="2768066"/>
    <lineage>
        <taxon>Bacteria</taxon>
        <taxon>Bacillati</taxon>
        <taxon>Actinomycetota</taxon>
        <taxon>Actinomycetes</taxon>
        <taxon>Kitasatosporales</taxon>
        <taxon>Streptomycetaceae</taxon>
        <taxon>Streptomyces</taxon>
    </lineage>
</organism>
<feature type="domain" description="LytR/CpsA/Psr regulator C-terminal" evidence="2">
    <location>
        <begin position="85"/>
        <end position="176"/>
    </location>
</feature>
<dbReference type="EMBL" id="CP060828">
    <property type="protein sequence ID" value="QNP75888.1"/>
    <property type="molecule type" value="Genomic_DNA"/>
</dbReference>
<evidence type="ECO:0000256" key="1">
    <source>
        <dbReference type="SAM" id="Phobius"/>
    </source>
</evidence>
<dbReference type="Proteomes" id="UP000516052">
    <property type="component" value="Chromosome"/>
</dbReference>
<feature type="transmembrane region" description="Helical" evidence="1">
    <location>
        <begin position="21"/>
        <end position="41"/>
    </location>
</feature>
<protein>
    <submittedName>
        <fullName evidence="3">LytR C-terminal domain-containing protein</fullName>
    </submittedName>
</protein>
<reference evidence="3 4" key="1">
    <citation type="submission" date="2020-08" db="EMBL/GenBank/DDBJ databases">
        <title>A novel species.</title>
        <authorList>
            <person name="Gao J."/>
        </authorList>
    </citation>
    <scope>NUCLEOTIDE SEQUENCE [LARGE SCALE GENOMIC DNA]</scope>
    <source>
        <strain evidence="3 4">CRXT-G-22</strain>
    </source>
</reference>
<dbReference type="Pfam" id="PF13399">
    <property type="entry name" value="LytR_C"/>
    <property type="match status" value="1"/>
</dbReference>
<dbReference type="RefSeq" id="WP_187752806.1">
    <property type="nucleotide sequence ID" value="NZ_CP060828.1"/>
</dbReference>
<keyword evidence="1" id="KW-0812">Transmembrane</keyword>
<evidence type="ECO:0000313" key="3">
    <source>
        <dbReference type="EMBL" id="QNP75888.1"/>
    </source>
</evidence>
<keyword evidence="1" id="KW-1133">Transmembrane helix</keyword>
<evidence type="ECO:0000313" key="4">
    <source>
        <dbReference type="Proteomes" id="UP000516052"/>
    </source>
</evidence>
<accession>A0A7H0ISX2</accession>
<sequence length="206" mass="20657">MGGKYRITGDKYPRMRPSRRRGRLVVVVVACGAVLGVAGWGTLQLVDVFTGGGGTASAASSGGCAPKSKQAVPSTAAVVLPKPAQITVNVFNATTRSGLAKSTADELKKRGFKVGQVGNAPAQFDKKVPGAGVLVGLPTASGTSLSVVGVQLPGAERKMDAARKDASVDFVIGNAFKGLATPADAAKALTALSAPKAANPVAKKGC</sequence>
<dbReference type="KEGG" id="sroi:IAG44_21555"/>
<keyword evidence="1" id="KW-0472">Membrane</keyword>